<dbReference type="InterPro" id="IPR045134">
    <property type="entry name" value="UHRF1/2-like"/>
</dbReference>
<dbReference type="InterPro" id="IPR003105">
    <property type="entry name" value="SRA_YDG"/>
</dbReference>
<evidence type="ECO:0000256" key="2">
    <source>
        <dbReference type="ARBA" id="ARBA00004906"/>
    </source>
</evidence>
<evidence type="ECO:0000256" key="6">
    <source>
        <dbReference type="ARBA" id="ARBA00022771"/>
    </source>
</evidence>
<comment type="pathway">
    <text evidence="2">Protein modification; protein ubiquitination.</text>
</comment>
<feature type="region of interest" description="Disordered" evidence="13">
    <location>
        <begin position="144"/>
        <end position="179"/>
    </location>
</feature>
<dbReference type="EC" id="2.3.2.27" evidence="3"/>
<comment type="subcellular location">
    <subcellularLocation>
        <location evidence="12">Nucleus</location>
    </subcellularLocation>
</comment>
<evidence type="ECO:0000256" key="12">
    <source>
        <dbReference type="PROSITE-ProRule" id="PRU00358"/>
    </source>
</evidence>
<evidence type="ECO:0000256" key="3">
    <source>
        <dbReference type="ARBA" id="ARBA00012483"/>
    </source>
</evidence>
<feature type="compositionally biased region" description="Acidic residues" evidence="13">
    <location>
        <begin position="481"/>
        <end position="490"/>
    </location>
</feature>
<evidence type="ECO:0000256" key="4">
    <source>
        <dbReference type="ARBA" id="ARBA00022679"/>
    </source>
</evidence>
<dbReference type="STRING" id="1051890.A0A3N4M719"/>
<dbReference type="Gene3D" id="3.30.40.10">
    <property type="entry name" value="Zinc/RING finger domain, C3HC4 (zinc finger)"/>
    <property type="match status" value="1"/>
</dbReference>
<keyword evidence="6 11" id="KW-0863">Zinc-finger</keyword>
<dbReference type="InterPro" id="IPR018957">
    <property type="entry name" value="Znf_C3HC4_RING-type"/>
</dbReference>
<dbReference type="GO" id="GO:0044027">
    <property type="term" value="P:negative regulation of gene expression via chromosomal CpG island methylation"/>
    <property type="evidence" value="ECO:0007669"/>
    <property type="project" value="TreeGrafter"/>
</dbReference>
<reference evidence="17 18" key="1">
    <citation type="journal article" date="2018" name="Nat. Ecol. Evol.">
        <title>Pezizomycetes genomes reveal the molecular basis of ectomycorrhizal truffle lifestyle.</title>
        <authorList>
            <person name="Murat C."/>
            <person name="Payen T."/>
            <person name="Noel B."/>
            <person name="Kuo A."/>
            <person name="Morin E."/>
            <person name="Chen J."/>
            <person name="Kohler A."/>
            <person name="Krizsan K."/>
            <person name="Balestrini R."/>
            <person name="Da Silva C."/>
            <person name="Montanini B."/>
            <person name="Hainaut M."/>
            <person name="Levati E."/>
            <person name="Barry K.W."/>
            <person name="Belfiori B."/>
            <person name="Cichocki N."/>
            <person name="Clum A."/>
            <person name="Dockter R.B."/>
            <person name="Fauchery L."/>
            <person name="Guy J."/>
            <person name="Iotti M."/>
            <person name="Le Tacon F."/>
            <person name="Lindquist E.A."/>
            <person name="Lipzen A."/>
            <person name="Malagnac F."/>
            <person name="Mello A."/>
            <person name="Molinier V."/>
            <person name="Miyauchi S."/>
            <person name="Poulain J."/>
            <person name="Riccioni C."/>
            <person name="Rubini A."/>
            <person name="Sitrit Y."/>
            <person name="Splivallo R."/>
            <person name="Traeger S."/>
            <person name="Wang M."/>
            <person name="Zifcakova L."/>
            <person name="Wipf D."/>
            <person name="Zambonelli A."/>
            <person name="Paolocci F."/>
            <person name="Nowrousian M."/>
            <person name="Ottonello S."/>
            <person name="Baldrian P."/>
            <person name="Spatafora J.W."/>
            <person name="Henrissat B."/>
            <person name="Nagy L.G."/>
            <person name="Aury J.M."/>
            <person name="Wincker P."/>
            <person name="Grigoriev I.V."/>
            <person name="Bonfante P."/>
            <person name="Martin F.M."/>
        </authorList>
    </citation>
    <scope>NUCLEOTIDE SEQUENCE [LARGE SCALE GENOMIC DNA]</scope>
    <source>
        <strain evidence="17 18">ATCC MYA-4762</strain>
    </source>
</reference>
<dbReference type="CDD" id="cd16449">
    <property type="entry name" value="RING-HC"/>
    <property type="match status" value="1"/>
</dbReference>
<dbReference type="InterPro" id="IPR015947">
    <property type="entry name" value="PUA-like_sf"/>
</dbReference>
<feature type="region of interest" description="Disordered" evidence="13">
    <location>
        <begin position="476"/>
        <end position="510"/>
    </location>
</feature>
<keyword evidence="10 12" id="KW-0539">Nucleus</keyword>
<evidence type="ECO:0000256" key="9">
    <source>
        <dbReference type="ARBA" id="ARBA00023125"/>
    </source>
</evidence>
<dbReference type="GO" id="GO:0008270">
    <property type="term" value="F:zinc ion binding"/>
    <property type="evidence" value="ECO:0007669"/>
    <property type="project" value="UniProtKB-KW"/>
</dbReference>
<dbReference type="GO" id="GO:0003677">
    <property type="term" value="F:DNA binding"/>
    <property type="evidence" value="ECO:0007669"/>
    <property type="project" value="UniProtKB-KW"/>
</dbReference>
<feature type="domain" description="PHD-type" evidence="14">
    <location>
        <begin position="210"/>
        <end position="260"/>
    </location>
</feature>
<feature type="domain" description="RING-type" evidence="15">
    <location>
        <begin position="553"/>
        <end position="591"/>
    </location>
</feature>
<dbReference type="SUPFAM" id="SSF57850">
    <property type="entry name" value="RING/U-box"/>
    <property type="match status" value="1"/>
</dbReference>
<dbReference type="PROSITE" id="PS00518">
    <property type="entry name" value="ZF_RING_1"/>
    <property type="match status" value="1"/>
</dbReference>
<dbReference type="InterPro" id="IPR001965">
    <property type="entry name" value="Znf_PHD"/>
</dbReference>
<dbReference type="AlphaFoldDB" id="A0A3N4M719"/>
<dbReference type="Proteomes" id="UP000267821">
    <property type="component" value="Unassembled WGS sequence"/>
</dbReference>
<dbReference type="GO" id="GO:0005634">
    <property type="term" value="C:nucleus"/>
    <property type="evidence" value="ECO:0007669"/>
    <property type="project" value="UniProtKB-SubCell"/>
</dbReference>
<dbReference type="PROSITE" id="PS50089">
    <property type="entry name" value="ZF_RING_2"/>
    <property type="match status" value="1"/>
</dbReference>
<dbReference type="SMART" id="SM00184">
    <property type="entry name" value="RING"/>
    <property type="match status" value="2"/>
</dbReference>
<evidence type="ECO:0000256" key="13">
    <source>
        <dbReference type="SAM" id="MobiDB-lite"/>
    </source>
</evidence>
<dbReference type="SMART" id="SM00466">
    <property type="entry name" value="SRA"/>
    <property type="match status" value="1"/>
</dbReference>
<dbReference type="Pfam" id="PF00628">
    <property type="entry name" value="PHD"/>
    <property type="match status" value="1"/>
</dbReference>
<protein>
    <recommendedName>
        <fullName evidence="3">RING-type E3 ubiquitin transferase</fullName>
        <ecNumber evidence="3">2.3.2.27</ecNumber>
    </recommendedName>
</protein>
<keyword evidence="18" id="KW-1185">Reference proteome</keyword>
<evidence type="ECO:0000256" key="8">
    <source>
        <dbReference type="ARBA" id="ARBA00022833"/>
    </source>
</evidence>
<evidence type="ECO:0000313" key="18">
    <source>
        <dbReference type="Proteomes" id="UP000267821"/>
    </source>
</evidence>
<dbReference type="InterPro" id="IPR019787">
    <property type="entry name" value="Znf_PHD-finger"/>
</dbReference>
<dbReference type="UniPathway" id="UPA00143"/>
<dbReference type="GO" id="GO:0061630">
    <property type="term" value="F:ubiquitin protein ligase activity"/>
    <property type="evidence" value="ECO:0007669"/>
    <property type="project" value="UniProtKB-EC"/>
</dbReference>
<keyword evidence="9" id="KW-0238">DNA-binding</keyword>
<evidence type="ECO:0000256" key="7">
    <source>
        <dbReference type="ARBA" id="ARBA00022786"/>
    </source>
</evidence>
<keyword evidence="4" id="KW-0808">Transferase</keyword>
<dbReference type="EMBL" id="ML121527">
    <property type="protein sequence ID" value="RPB29558.1"/>
    <property type="molecule type" value="Genomic_DNA"/>
</dbReference>
<dbReference type="GO" id="GO:0016567">
    <property type="term" value="P:protein ubiquitination"/>
    <property type="evidence" value="ECO:0007669"/>
    <property type="project" value="UniProtKB-UniPathway"/>
</dbReference>
<dbReference type="PANTHER" id="PTHR14140:SF45">
    <property type="entry name" value="RING-TYPE E3 UBIQUITIN TRANSFERASE"/>
    <property type="match status" value="1"/>
</dbReference>
<evidence type="ECO:0000259" key="15">
    <source>
        <dbReference type="PROSITE" id="PS50089"/>
    </source>
</evidence>
<dbReference type="InterPro" id="IPR011011">
    <property type="entry name" value="Znf_FYVE_PHD"/>
</dbReference>
<accession>A0A3N4M719</accession>
<dbReference type="OrthoDB" id="2270193at2759"/>
<organism evidence="17 18">
    <name type="scientific">Terfezia boudieri ATCC MYA-4762</name>
    <dbReference type="NCBI Taxonomy" id="1051890"/>
    <lineage>
        <taxon>Eukaryota</taxon>
        <taxon>Fungi</taxon>
        <taxon>Dikarya</taxon>
        <taxon>Ascomycota</taxon>
        <taxon>Pezizomycotina</taxon>
        <taxon>Pezizomycetes</taxon>
        <taxon>Pezizales</taxon>
        <taxon>Pezizaceae</taxon>
        <taxon>Terfezia</taxon>
    </lineage>
</organism>
<dbReference type="InterPro" id="IPR001841">
    <property type="entry name" value="Znf_RING"/>
</dbReference>
<proteinExistence type="predicted"/>
<dbReference type="InterPro" id="IPR017907">
    <property type="entry name" value="Znf_RING_CS"/>
</dbReference>
<keyword evidence="7" id="KW-0833">Ubl conjugation pathway</keyword>
<dbReference type="InterPro" id="IPR036987">
    <property type="entry name" value="SRA-YDG_sf"/>
</dbReference>
<gene>
    <name evidence="17" type="ORF">L211DRAFT_844526</name>
</gene>
<dbReference type="Gene3D" id="2.30.30.1150">
    <property type="match status" value="1"/>
</dbReference>
<keyword evidence="8" id="KW-0862">Zinc</keyword>
<dbReference type="PROSITE" id="PS50016">
    <property type="entry name" value="ZF_PHD_2"/>
    <property type="match status" value="1"/>
</dbReference>
<dbReference type="Pfam" id="PF02182">
    <property type="entry name" value="SAD_SRA"/>
    <property type="match status" value="1"/>
</dbReference>
<dbReference type="PROSITE" id="PS51015">
    <property type="entry name" value="YDG"/>
    <property type="match status" value="1"/>
</dbReference>
<dbReference type="Gene3D" id="2.30.280.10">
    <property type="entry name" value="SRA-YDG"/>
    <property type="match status" value="1"/>
</dbReference>
<name>A0A3N4M719_9PEZI</name>
<dbReference type="SMART" id="SM00249">
    <property type="entry name" value="PHD"/>
    <property type="match status" value="1"/>
</dbReference>
<dbReference type="Pfam" id="PF00097">
    <property type="entry name" value="zf-C3HC4"/>
    <property type="match status" value="1"/>
</dbReference>
<evidence type="ECO:0000259" key="14">
    <source>
        <dbReference type="PROSITE" id="PS50016"/>
    </source>
</evidence>
<dbReference type="PANTHER" id="PTHR14140">
    <property type="entry name" value="E3 UBIQUITIN-PROTEIN LIGASE UHRF-RELATED"/>
    <property type="match status" value="1"/>
</dbReference>
<keyword evidence="5" id="KW-0479">Metal-binding</keyword>
<comment type="catalytic activity">
    <reaction evidence="1">
        <text>S-ubiquitinyl-[E2 ubiquitin-conjugating enzyme]-L-cysteine + [acceptor protein]-L-lysine = [E2 ubiquitin-conjugating enzyme]-L-cysteine + N(6)-ubiquitinyl-[acceptor protein]-L-lysine.</text>
        <dbReference type="EC" id="2.3.2.27"/>
    </reaction>
</comment>
<dbReference type="SUPFAM" id="SSF57903">
    <property type="entry name" value="FYVE/PHD zinc finger"/>
    <property type="match status" value="1"/>
</dbReference>
<evidence type="ECO:0000259" key="16">
    <source>
        <dbReference type="PROSITE" id="PS51015"/>
    </source>
</evidence>
<evidence type="ECO:0000313" key="17">
    <source>
        <dbReference type="EMBL" id="RPB29558.1"/>
    </source>
</evidence>
<evidence type="ECO:0000256" key="10">
    <source>
        <dbReference type="ARBA" id="ARBA00023242"/>
    </source>
</evidence>
<dbReference type="InParanoid" id="A0A3N4M719"/>
<sequence>MLEWIPVPQHTVQEVRRIVAGILSMPVQDLRVCVQYNDGEQGSILLNLDQGTLSQNGLREDSTFQVLYLPSTTPSFHPPPQSPPIDPVLLEMDRQRTLVALPPSTFDTPQNLPTPMQVDSQEFQTPVPQNKAGLQEAEALFPTFPPLASDSESDNNAPNVVPGSRVSRVAPQQSEERTTEYDDDEILIIESLGGRACPGCTKWPKRTCKQCGCRVCGKKNDEHRTAVCDTCGSYYHFDCLVAPLAGLPDGEWHCPKCTKEPSKGKRRATKQKICTTVDAHHFGPIPGVEVGQSFRYRLGASEAGVHRPSMAGISGTPKTGSQSIVLSGGYKDDVDEGDSFVYSGAGGRVNKKTGARVAEVQSFDQTLDKTNAALAITMFPDSTDPTKLDKAGAESTDWKKSKPVRVIRSDKMRHSKYAPAEGFRYDGIYKLVRYWPEKGKDGFVTYKYQFRRDDPAPAPWTEEGKARVEELGLRMVCPEGKEEDDEGEEEEAKKTPPKKRKQVNKNSKTFEPDPRLRELIDLDVASKPVWQNVLSLSADLIEFIQEVLGQFTCPFCSGYPGNPVTFECGHSVCQECVKPAFSTFGIKCPTCWTTLDGLEEGWDHLGVNLELKAILLYLDHTFDGAPREY</sequence>
<evidence type="ECO:0000256" key="1">
    <source>
        <dbReference type="ARBA" id="ARBA00000900"/>
    </source>
</evidence>
<dbReference type="SUPFAM" id="SSF88697">
    <property type="entry name" value="PUA domain-like"/>
    <property type="match status" value="1"/>
</dbReference>
<evidence type="ECO:0000256" key="11">
    <source>
        <dbReference type="PROSITE-ProRule" id="PRU00175"/>
    </source>
</evidence>
<feature type="domain" description="YDG" evidence="16">
    <location>
        <begin position="283"/>
        <end position="452"/>
    </location>
</feature>
<evidence type="ECO:0000256" key="5">
    <source>
        <dbReference type="ARBA" id="ARBA00022723"/>
    </source>
</evidence>
<dbReference type="InterPro" id="IPR013083">
    <property type="entry name" value="Znf_RING/FYVE/PHD"/>
</dbReference>